<dbReference type="PANTHER" id="PTHR31238">
    <property type="entry name" value="GERMIN-LIKE PROTEIN SUBFAMILY 3 MEMBER 3"/>
    <property type="match status" value="1"/>
</dbReference>
<keyword evidence="1" id="KW-0732">Signal</keyword>
<protein>
    <submittedName>
        <fullName evidence="2">Germin-like protein 1-1</fullName>
    </submittedName>
</protein>
<dbReference type="STRING" id="4540.A0A3L6SP76"/>
<dbReference type="SUPFAM" id="SSF51182">
    <property type="entry name" value="RmlC-like cupins"/>
    <property type="match status" value="1"/>
</dbReference>
<dbReference type="AlphaFoldDB" id="A0A3L6SP76"/>
<name>A0A3L6SP76_PANMI</name>
<keyword evidence="3" id="KW-1185">Reference proteome</keyword>
<dbReference type="OrthoDB" id="1921208at2759"/>
<gene>
    <name evidence="2" type="ORF">C2845_PM07G36300</name>
</gene>
<dbReference type="InterPro" id="IPR014710">
    <property type="entry name" value="RmlC-like_jellyroll"/>
</dbReference>
<proteinExistence type="predicted"/>
<comment type="caution">
    <text evidence="2">The sequence shown here is derived from an EMBL/GenBank/DDBJ whole genome shotgun (WGS) entry which is preliminary data.</text>
</comment>
<evidence type="ECO:0000313" key="2">
    <source>
        <dbReference type="EMBL" id="RLN24489.1"/>
    </source>
</evidence>
<feature type="signal peptide" evidence="1">
    <location>
        <begin position="1"/>
        <end position="24"/>
    </location>
</feature>
<evidence type="ECO:0000256" key="1">
    <source>
        <dbReference type="SAM" id="SignalP"/>
    </source>
</evidence>
<accession>A0A3L6SP76</accession>
<evidence type="ECO:0000313" key="3">
    <source>
        <dbReference type="Proteomes" id="UP000275267"/>
    </source>
</evidence>
<feature type="chain" id="PRO_5018094901" evidence="1">
    <location>
        <begin position="25"/>
        <end position="278"/>
    </location>
</feature>
<dbReference type="Proteomes" id="UP000275267">
    <property type="component" value="Unassembled WGS sequence"/>
</dbReference>
<organism evidence="2 3">
    <name type="scientific">Panicum miliaceum</name>
    <name type="common">Proso millet</name>
    <name type="synonym">Broomcorn millet</name>
    <dbReference type="NCBI Taxonomy" id="4540"/>
    <lineage>
        <taxon>Eukaryota</taxon>
        <taxon>Viridiplantae</taxon>
        <taxon>Streptophyta</taxon>
        <taxon>Embryophyta</taxon>
        <taxon>Tracheophyta</taxon>
        <taxon>Spermatophyta</taxon>
        <taxon>Magnoliopsida</taxon>
        <taxon>Liliopsida</taxon>
        <taxon>Poales</taxon>
        <taxon>Poaceae</taxon>
        <taxon>PACMAD clade</taxon>
        <taxon>Panicoideae</taxon>
        <taxon>Panicodae</taxon>
        <taxon>Paniceae</taxon>
        <taxon>Panicinae</taxon>
        <taxon>Panicum</taxon>
        <taxon>Panicum sect. Panicum</taxon>
    </lineage>
</organism>
<sequence>MAKIHLYITAACAIMLALAILTLAGDPDMLQDVCVADLTSHTFFLLFNPPHHGAPSSGGGWIRPPPLSLPAAMPLRWPILSSRALSATGAWLAGAKRGGVGCGRPPHVPASFLFQARARSGWGLARWVRCGATSLLVENWKSARKASASVAEGIASPSVAVFTPNDYWRMGYRIPMRTASEPAAHASACHKIIFVLEGTLKVGFITTANKLVTEIICKAEQGTRPAAVVAAFNSQLQGTQAIAMTLSATSPVSSDILAKAFRIDNGEVDAIKAKFAPK</sequence>
<reference evidence="3" key="1">
    <citation type="journal article" date="2019" name="Nat. Commun.">
        <title>The genome of broomcorn millet.</title>
        <authorList>
            <person name="Zou C."/>
            <person name="Miki D."/>
            <person name="Li D."/>
            <person name="Tang Q."/>
            <person name="Xiao L."/>
            <person name="Rajput S."/>
            <person name="Deng P."/>
            <person name="Jia W."/>
            <person name="Huang R."/>
            <person name="Zhang M."/>
            <person name="Sun Y."/>
            <person name="Hu J."/>
            <person name="Fu X."/>
            <person name="Schnable P.S."/>
            <person name="Li F."/>
            <person name="Zhang H."/>
            <person name="Feng B."/>
            <person name="Zhu X."/>
            <person name="Liu R."/>
            <person name="Schnable J.C."/>
            <person name="Zhu J.-K."/>
            <person name="Zhang H."/>
        </authorList>
    </citation>
    <scope>NUCLEOTIDE SEQUENCE [LARGE SCALE GENOMIC DNA]</scope>
</reference>
<dbReference type="EMBL" id="PQIB02000004">
    <property type="protein sequence ID" value="RLN24489.1"/>
    <property type="molecule type" value="Genomic_DNA"/>
</dbReference>
<dbReference type="Gene3D" id="2.60.120.10">
    <property type="entry name" value="Jelly Rolls"/>
    <property type="match status" value="1"/>
</dbReference>
<dbReference type="InterPro" id="IPR011051">
    <property type="entry name" value="RmlC_Cupin_sf"/>
</dbReference>